<evidence type="ECO:0000256" key="5">
    <source>
        <dbReference type="ARBA" id="ARBA00022723"/>
    </source>
</evidence>
<feature type="active site" evidence="12">
    <location>
        <position position="60"/>
    </location>
</feature>
<sequence length="290" mass="33302">MHSGRRIEELFKKGALEWQKDTCINFYESPNGEGTSKYTLKLVEKHVFNLCMQVGIAAHEIGHAIGMFHTQSRHDRDQYIMLDINSIKPDGLDQFDKEPPNRNENYGIPYDYGSIMHYGSRSFSYNKQRTMIPYDDRYVDTLGSPFISFYELLMMNIHYNCLDKCKSNPSAAKCYMGGFPHPRDCSKCICPGGYGGKLCNERPQGCGKILQATSTFQPLEDSVGYDHIQNTRDAKDEFLKCNYWIQAPQGRRIEVKFVSTDGVATDGCYYDGVEIKAQKDQRLTGYRYLR</sequence>
<dbReference type="EC" id="3.4.24.-" evidence="13"/>
<evidence type="ECO:0000256" key="2">
    <source>
        <dbReference type="ARBA" id="ARBA00022525"/>
    </source>
</evidence>
<evidence type="ECO:0000313" key="16">
    <source>
        <dbReference type="EMBL" id="VDM65082.1"/>
    </source>
</evidence>
<dbReference type="EMBL" id="UYYB01000103">
    <property type="protein sequence ID" value="VDM65082.1"/>
    <property type="molecule type" value="Genomic_DNA"/>
</dbReference>
<evidence type="ECO:0000256" key="10">
    <source>
        <dbReference type="ARBA" id="ARBA00023180"/>
    </source>
</evidence>
<dbReference type="OrthoDB" id="5786116at2759"/>
<dbReference type="InterPro" id="IPR017050">
    <property type="entry name" value="Metallopeptidase_nem"/>
</dbReference>
<dbReference type="GO" id="GO:0005576">
    <property type="term" value="C:extracellular region"/>
    <property type="evidence" value="ECO:0007669"/>
    <property type="project" value="UniProtKB-SubCell"/>
</dbReference>
<keyword evidence="6 12" id="KW-0378">Hydrolase</keyword>
<dbReference type="PROSITE" id="PS01180">
    <property type="entry name" value="CUB"/>
    <property type="match status" value="1"/>
</dbReference>
<comment type="cofactor">
    <cofactor evidence="12 13">
        <name>Zn(2+)</name>
        <dbReference type="ChEBI" id="CHEBI:29105"/>
    </cofactor>
    <text evidence="12 13">Binds 1 zinc ion per subunit.</text>
</comment>
<evidence type="ECO:0000256" key="8">
    <source>
        <dbReference type="ARBA" id="ARBA00023049"/>
    </source>
</evidence>
<evidence type="ECO:0000256" key="1">
    <source>
        <dbReference type="ARBA" id="ARBA00004613"/>
    </source>
</evidence>
<comment type="caution">
    <text evidence="11">Lacks conserved residue(s) required for the propagation of feature annotation.</text>
</comment>
<dbReference type="InterPro" id="IPR024079">
    <property type="entry name" value="MetalloPept_cat_dom_sf"/>
</dbReference>
<dbReference type="Gene3D" id="3.40.390.10">
    <property type="entry name" value="Collagenase (Catalytic Domain)"/>
    <property type="match status" value="1"/>
</dbReference>
<dbReference type="PIRSF" id="PIRSF036365">
    <property type="entry name" value="Astacin_nematoda"/>
    <property type="match status" value="1"/>
</dbReference>
<dbReference type="InterPro" id="IPR001506">
    <property type="entry name" value="Peptidase_M12A"/>
</dbReference>
<dbReference type="Proteomes" id="UP000270094">
    <property type="component" value="Unassembled WGS sequence"/>
</dbReference>
<gene>
    <name evidence="16" type="ORF">SVUK_LOCUS80</name>
</gene>
<evidence type="ECO:0000259" key="14">
    <source>
        <dbReference type="PROSITE" id="PS01180"/>
    </source>
</evidence>
<evidence type="ECO:0000256" key="3">
    <source>
        <dbReference type="ARBA" id="ARBA00022536"/>
    </source>
</evidence>
<evidence type="ECO:0000256" key="7">
    <source>
        <dbReference type="ARBA" id="ARBA00022833"/>
    </source>
</evidence>
<dbReference type="Pfam" id="PF00431">
    <property type="entry name" value="CUB"/>
    <property type="match status" value="1"/>
</dbReference>
<dbReference type="SUPFAM" id="SSF55486">
    <property type="entry name" value="Metalloproteases ('zincins'), catalytic domain"/>
    <property type="match status" value="1"/>
</dbReference>
<dbReference type="PANTHER" id="PTHR10127">
    <property type="entry name" value="DISCOIDIN, CUB, EGF, LAMININ , AND ZINC METALLOPROTEASE DOMAIN CONTAINING"/>
    <property type="match status" value="1"/>
</dbReference>
<evidence type="ECO:0000259" key="15">
    <source>
        <dbReference type="PROSITE" id="PS51864"/>
    </source>
</evidence>
<accession>A0A3P7KAP2</accession>
<keyword evidence="4 12" id="KW-0645">Protease</keyword>
<feature type="binding site" evidence="12">
    <location>
        <position position="63"/>
    </location>
    <ligand>
        <name>Zn(2+)</name>
        <dbReference type="ChEBI" id="CHEBI:29105"/>
        <note>catalytic</note>
    </ligand>
</feature>
<dbReference type="SUPFAM" id="SSF49854">
    <property type="entry name" value="Spermadhesin, CUB domain"/>
    <property type="match status" value="1"/>
</dbReference>
<dbReference type="GO" id="GO:0018996">
    <property type="term" value="P:molting cycle, collagen and cuticulin-based cuticle"/>
    <property type="evidence" value="ECO:0007669"/>
    <property type="project" value="InterPro"/>
</dbReference>
<evidence type="ECO:0000256" key="13">
    <source>
        <dbReference type="RuleBase" id="RU361183"/>
    </source>
</evidence>
<dbReference type="Pfam" id="PF01400">
    <property type="entry name" value="Astacin"/>
    <property type="match status" value="1"/>
</dbReference>
<keyword evidence="7 12" id="KW-0862">Zinc</keyword>
<evidence type="ECO:0000256" key="11">
    <source>
        <dbReference type="PROSITE-ProRule" id="PRU00059"/>
    </source>
</evidence>
<evidence type="ECO:0000256" key="6">
    <source>
        <dbReference type="ARBA" id="ARBA00022801"/>
    </source>
</evidence>
<dbReference type="PROSITE" id="PS51864">
    <property type="entry name" value="ASTACIN"/>
    <property type="match status" value="1"/>
</dbReference>
<evidence type="ECO:0000256" key="12">
    <source>
        <dbReference type="PROSITE-ProRule" id="PRU01211"/>
    </source>
</evidence>
<feature type="binding site" evidence="12">
    <location>
        <position position="59"/>
    </location>
    <ligand>
        <name>Zn(2+)</name>
        <dbReference type="ChEBI" id="CHEBI:29105"/>
        <note>catalytic</note>
    </ligand>
</feature>
<protein>
    <recommendedName>
        <fullName evidence="13">Metalloendopeptidase</fullName>
        <ecNumber evidence="13">3.4.24.-</ecNumber>
    </recommendedName>
</protein>
<reference evidence="16 17" key="1">
    <citation type="submission" date="2018-11" db="EMBL/GenBank/DDBJ databases">
        <authorList>
            <consortium name="Pathogen Informatics"/>
        </authorList>
    </citation>
    <scope>NUCLEOTIDE SEQUENCE [LARGE SCALE GENOMIC DNA]</scope>
</reference>
<dbReference type="GO" id="GO:0004222">
    <property type="term" value="F:metalloendopeptidase activity"/>
    <property type="evidence" value="ECO:0007669"/>
    <property type="project" value="UniProtKB-UniRule"/>
</dbReference>
<evidence type="ECO:0000313" key="17">
    <source>
        <dbReference type="Proteomes" id="UP000270094"/>
    </source>
</evidence>
<comment type="subcellular location">
    <subcellularLocation>
        <location evidence="1">Secreted</location>
    </subcellularLocation>
</comment>
<dbReference type="PANTHER" id="PTHR10127:SF793">
    <property type="entry name" value="ZINC METALLOPROTEINASE NAS-31"/>
    <property type="match status" value="1"/>
</dbReference>
<dbReference type="InterPro" id="IPR035914">
    <property type="entry name" value="Sperma_CUB_dom_sf"/>
</dbReference>
<evidence type="ECO:0000256" key="4">
    <source>
        <dbReference type="ARBA" id="ARBA00022670"/>
    </source>
</evidence>
<dbReference type="PRINTS" id="PR00480">
    <property type="entry name" value="ASTACIN"/>
</dbReference>
<evidence type="ECO:0000256" key="9">
    <source>
        <dbReference type="ARBA" id="ARBA00023157"/>
    </source>
</evidence>
<dbReference type="GO" id="GO:0006508">
    <property type="term" value="P:proteolysis"/>
    <property type="evidence" value="ECO:0007669"/>
    <property type="project" value="UniProtKB-KW"/>
</dbReference>
<dbReference type="SMART" id="SM00235">
    <property type="entry name" value="ZnMc"/>
    <property type="match status" value="1"/>
</dbReference>
<keyword evidence="3" id="KW-0245">EGF-like domain</keyword>
<organism evidence="16 17">
    <name type="scientific">Strongylus vulgaris</name>
    <name type="common">Blood worm</name>
    <dbReference type="NCBI Taxonomy" id="40348"/>
    <lineage>
        <taxon>Eukaryota</taxon>
        <taxon>Metazoa</taxon>
        <taxon>Ecdysozoa</taxon>
        <taxon>Nematoda</taxon>
        <taxon>Chromadorea</taxon>
        <taxon>Rhabditida</taxon>
        <taxon>Rhabditina</taxon>
        <taxon>Rhabditomorpha</taxon>
        <taxon>Strongyloidea</taxon>
        <taxon>Strongylidae</taxon>
        <taxon>Strongylus</taxon>
    </lineage>
</organism>
<feature type="domain" description="CUB" evidence="14">
    <location>
        <begin position="206"/>
        <end position="290"/>
    </location>
</feature>
<keyword evidence="5 12" id="KW-0479">Metal-binding</keyword>
<keyword evidence="17" id="KW-1185">Reference proteome</keyword>
<dbReference type="AlphaFoldDB" id="A0A3P7KAP2"/>
<feature type="binding site" evidence="12">
    <location>
        <position position="69"/>
    </location>
    <ligand>
        <name>Zn(2+)</name>
        <dbReference type="ChEBI" id="CHEBI:29105"/>
        <note>catalytic</note>
    </ligand>
</feature>
<proteinExistence type="predicted"/>
<feature type="domain" description="Peptidase M12A" evidence="15">
    <location>
        <begin position="1"/>
        <end position="166"/>
    </location>
</feature>
<keyword evidence="10" id="KW-0325">Glycoprotein</keyword>
<keyword evidence="8 12" id="KW-0482">Metalloprotease</keyword>
<keyword evidence="9" id="KW-1015">Disulfide bond</keyword>
<dbReference type="GO" id="GO:0008270">
    <property type="term" value="F:zinc ion binding"/>
    <property type="evidence" value="ECO:0007669"/>
    <property type="project" value="UniProtKB-UniRule"/>
</dbReference>
<dbReference type="InterPro" id="IPR006026">
    <property type="entry name" value="Peptidase_Metallo"/>
</dbReference>
<keyword evidence="2" id="KW-0964">Secreted</keyword>
<name>A0A3P7KAP2_STRVU</name>
<dbReference type="InterPro" id="IPR000859">
    <property type="entry name" value="CUB_dom"/>
</dbReference>